<feature type="transmembrane region" description="Helical" evidence="1">
    <location>
        <begin position="31"/>
        <end position="52"/>
    </location>
</feature>
<accession>A0ABY6HWI2</accession>
<feature type="transmembrane region" description="Helical" evidence="1">
    <location>
        <begin position="59"/>
        <end position="79"/>
    </location>
</feature>
<dbReference type="Proteomes" id="UP001208689">
    <property type="component" value="Chromosome"/>
</dbReference>
<proteinExistence type="predicted"/>
<keyword evidence="1" id="KW-0472">Membrane</keyword>
<evidence type="ECO:0000256" key="1">
    <source>
        <dbReference type="SAM" id="Phobius"/>
    </source>
</evidence>
<evidence type="ECO:0000313" key="3">
    <source>
        <dbReference type="Proteomes" id="UP001208689"/>
    </source>
</evidence>
<evidence type="ECO:0000313" key="2">
    <source>
        <dbReference type="EMBL" id="UYP47890.1"/>
    </source>
</evidence>
<keyword evidence="1" id="KW-1133">Transmembrane helix</keyword>
<keyword evidence="3" id="KW-1185">Reference proteome</keyword>
<sequence length="280" mass="32750">MSKHLTPEEIADKWAENEVQLPRIPFFLINLYQFIMPIFVIMLVDGIIFYCYETFQVSILLQIIIFPFLFISNIYLSIWSMSKFCKILHKYWDRKSPAREAVYSRKFKNGNVTDPAVHYYHLRGFMYKWPVWVAKKSFFPWMINFVLRDMADNKIHRNAMYGDCYVSLEFTDLQDQSVVMEGCCISSHVVDSIFGNLTVQKVTIEKQGVLHATGVMAPGGIISEGMAVGPRSFVVKRQHVRNENANFVWGTPARKFEYRSFYDLIPEDFKSRARIVSNEE</sequence>
<protein>
    <recommendedName>
        <fullName evidence="4">Acetyltransferase</fullName>
    </recommendedName>
</protein>
<gene>
    <name evidence="2" type="ORF">NEF87_004175</name>
</gene>
<name>A0ABY6HWI2_9ARCH</name>
<dbReference type="EMBL" id="CP104013">
    <property type="protein sequence ID" value="UYP47890.1"/>
    <property type="molecule type" value="Genomic_DNA"/>
</dbReference>
<dbReference type="SUPFAM" id="SSF51161">
    <property type="entry name" value="Trimeric LpxA-like enzymes"/>
    <property type="match status" value="1"/>
</dbReference>
<dbReference type="InterPro" id="IPR011004">
    <property type="entry name" value="Trimer_LpxA-like_sf"/>
</dbReference>
<organism evidence="2 3">
    <name type="scientific">Candidatus Lokiarchaeum ossiferum</name>
    <dbReference type="NCBI Taxonomy" id="2951803"/>
    <lineage>
        <taxon>Archaea</taxon>
        <taxon>Promethearchaeati</taxon>
        <taxon>Promethearchaeota</taxon>
        <taxon>Promethearchaeia</taxon>
        <taxon>Promethearchaeales</taxon>
        <taxon>Promethearchaeaceae</taxon>
        <taxon>Candidatus Lokiarchaeum</taxon>
    </lineage>
</organism>
<keyword evidence="1" id="KW-0812">Transmembrane</keyword>
<evidence type="ECO:0008006" key="4">
    <source>
        <dbReference type="Google" id="ProtNLM"/>
    </source>
</evidence>
<reference evidence="2" key="1">
    <citation type="submission" date="2022-09" db="EMBL/GenBank/DDBJ databases">
        <title>Actin cytoskeleton and complex cell architecture in an #Asgard archaeon.</title>
        <authorList>
            <person name="Ponce Toledo R.I."/>
            <person name="Schleper C."/>
            <person name="Rodrigues Oliveira T."/>
            <person name="Wollweber F."/>
            <person name="Xu J."/>
            <person name="Rittmann S."/>
            <person name="Klingl A."/>
            <person name="Pilhofer M."/>
        </authorList>
    </citation>
    <scope>NUCLEOTIDE SEQUENCE</scope>
    <source>
        <strain evidence="2">B-35</strain>
    </source>
</reference>